<evidence type="ECO:0000313" key="1">
    <source>
        <dbReference type="Proteomes" id="UP000095283"/>
    </source>
</evidence>
<name>A0A1I7WQ40_HETBA</name>
<accession>A0A1I7WQ40</accession>
<dbReference type="Proteomes" id="UP000095283">
    <property type="component" value="Unplaced"/>
</dbReference>
<dbReference type="WBParaSite" id="Hba_07206">
    <property type="protein sequence ID" value="Hba_07206"/>
    <property type="gene ID" value="Hba_07206"/>
</dbReference>
<reference evidence="2" key="1">
    <citation type="submission" date="2016-11" db="UniProtKB">
        <authorList>
            <consortium name="WormBaseParasite"/>
        </authorList>
    </citation>
    <scope>IDENTIFICATION</scope>
</reference>
<keyword evidence="1" id="KW-1185">Reference proteome</keyword>
<evidence type="ECO:0000313" key="2">
    <source>
        <dbReference type="WBParaSite" id="Hba_07206"/>
    </source>
</evidence>
<proteinExistence type="predicted"/>
<organism evidence="1 2">
    <name type="scientific">Heterorhabditis bacteriophora</name>
    <name type="common">Entomopathogenic nematode worm</name>
    <dbReference type="NCBI Taxonomy" id="37862"/>
    <lineage>
        <taxon>Eukaryota</taxon>
        <taxon>Metazoa</taxon>
        <taxon>Ecdysozoa</taxon>
        <taxon>Nematoda</taxon>
        <taxon>Chromadorea</taxon>
        <taxon>Rhabditida</taxon>
        <taxon>Rhabditina</taxon>
        <taxon>Rhabditomorpha</taxon>
        <taxon>Strongyloidea</taxon>
        <taxon>Heterorhabditidae</taxon>
        <taxon>Heterorhabditis</taxon>
    </lineage>
</organism>
<protein>
    <submittedName>
        <fullName evidence="2">Coiled-coil-helix-coiled-coil-helix domain-containing protein 7</fullName>
    </submittedName>
</protein>
<dbReference type="AlphaFoldDB" id="A0A1I7WQ40"/>
<sequence length="78" mass="8927">MEKTCEYFAVGEKLGPLEECALARRVQSAARQPENDMDAANLCPNYAMLRLCSANLHTTNKKCIFVHDKTINRYYDKL</sequence>